<dbReference type="OrthoDB" id="10409849at2759"/>
<evidence type="ECO:0000313" key="3">
    <source>
        <dbReference type="Proteomes" id="UP001138500"/>
    </source>
</evidence>
<dbReference type="Proteomes" id="UP001138500">
    <property type="component" value="Unassembled WGS sequence"/>
</dbReference>
<protein>
    <submittedName>
        <fullName evidence="2">Uncharacterized protein</fullName>
    </submittedName>
</protein>
<evidence type="ECO:0000313" key="2">
    <source>
        <dbReference type="EMBL" id="KAH9832803.1"/>
    </source>
</evidence>
<sequence length="208" mass="22779">MAEKMDENGDAPVEDSTEGKNSLRANESADIKDEGLANDSVKIKSSSQANDNAQLNDSSRTNNSALTNDTKSVEIDDIETTAIHISPANVPKTTSGTPDFNLIVTGVGTAISAHVVYHEAEAMSDMFCVFLSVGPRSSPQVALHELLRFIMMLCNRQTLRRHKDSRMHCWGDFHCYSEAAREVCERSIGGNLCLEREVCQVLKDSGFP</sequence>
<feature type="compositionally biased region" description="Polar residues" evidence="1">
    <location>
        <begin position="43"/>
        <end position="70"/>
    </location>
</feature>
<reference evidence="2 3" key="1">
    <citation type="journal article" date="2018" name="IMA Fungus">
        <title>IMA Genome-F 10: Nine draft genome sequences of Claviceps purpurea s.lat., including C. arundinis, C. humidiphila, and C. cf. spartinae, pseudomolecules for the pitch canker pathogen Fusarium circinatum, draft genome of Davidsoniella eucalypti, Grosmannia galeiformis, Quambalaria eucalypti, and Teratosphaeria destructans.</title>
        <authorList>
            <person name="Wingfield B.D."/>
            <person name="Liu M."/>
            <person name="Nguyen H.D."/>
            <person name="Lane F.A."/>
            <person name="Morgan S.W."/>
            <person name="De Vos L."/>
            <person name="Wilken P.M."/>
            <person name="Duong T.A."/>
            <person name="Aylward J."/>
            <person name="Coetzee M.P."/>
            <person name="Dadej K."/>
            <person name="De Beer Z.W."/>
            <person name="Findlay W."/>
            <person name="Havenga M."/>
            <person name="Kolarik M."/>
            <person name="Menzies J.G."/>
            <person name="Naidoo K."/>
            <person name="Pochopski O."/>
            <person name="Shoukouhi P."/>
            <person name="Santana Q.C."/>
            <person name="Seifert K.A."/>
            <person name="Soal N."/>
            <person name="Steenkamp E.T."/>
            <person name="Tatham C.T."/>
            <person name="van der Nest M.A."/>
            <person name="Wingfield M.J."/>
        </authorList>
    </citation>
    <scope>NUCLEOTIDE SEQUENCE [LARGE SCALE GENOMIC DNA]</scope>
    <source>
        <strain evidence="2">CMW44962</strain>
    </source>
</reference>
<accession>A0A9W7W4G0</accession>
<gene>
    <name evidence="2" type="ORF">Tdes44962_MAKER00284</name>
</gene>
<proteinExistence type="predicted"/>
<reference evidence="2 3" key="2">
    <citation type="journal article" date="2021" name="Curr. Genet.">
        <title>Genetic response to nitrogen starvation in the aggressive Eucalyptus foliar pathogen Teratosphaeria destructans.</title>
        <authorList>
            <person name="Havenga M."/>
            <person name="Wingfield B.D."/>
            <person name="Wingfield M.J."/>
            <person name="Dreyer L.L."/>
            <person name="Roets F."/>
            <person name="Aylward J."/>
        </authorList>
    </citation>
    <scope>NUCLEOTIDE SEQUENCE [LARGE SCALE GENOMIC DNA]</scope>
    <source>
        <strain evidence="2">CMW44962</strain>
    </source>
</reference>
<dbReference type="AlphaFoldDB" id="A0A9W7W4G0"/>
<feature type="region of interest" description="Disordered" evidence="1">
    <location>
        <begin position="1"/>
        <end position="72"/>
    </location>
</feature>
<evidence type="ECO:0000256" key="1">
    <source>
        <dbReference type="SAM" id="MobiDB-lite"/>
    </source>
</evidence>
<dbReference type="EMBL" id="RIBY02001112">
    <property type="protein sequence ID" value="KAH9832803.1"/>
    <property type="molecule type" value="Genomic_DNA"/>
</dbReference>
<comment type="caution">
    <text evidence="2">The sequence shown here is derived from an EMBL/GenBank/DDBJ whole genome shotgun (WGS) entry which is preliminary data.</text>
</comment>
<organism evidence="2 3">
    <name type="scientific">Teratosphaeria destructans</name>
    <dbReference type="NCBI Taxonomy" id="418781"/>
    <lineage>
        <taxon>Eukaryota</taxon>
        <taxon>Fungi</taxon>
        <taxon>Dikarya</taxon>
        <taxon>Ascomycota</taxon>
        <taxon>Pezizomycotina</taxon>
        <taxon>Dothideomycetes</taxon>
        <taxon>Dothideomycetidae</taxon>
        <taxon>Mycosphaerellales</taxon>
        <taxon>Teratosphaeriaceae</taxon>
        <taxon>Teratosphaeria</taxon>
    </lineage>
</organism>
<name>A0A9W7W4G0_9PEZI</name>
<keyword evidence="3" id="KW-1185">Reference proteome</keyword>